<dbReference type="AlphaFoldDB" id="F2JHV6"/>
<evidence type="ECO:0000256" key="1">
    <source>
        <dbReference type="SAM" id="Phobius"/>
    </source>
</evidence>
<keyword evidence="1" id="KW-0472">Membrane</keyword>
<evidence type="ECO:0000313" key="2">
    <source>
        <dbReference type="EMBL" id="ADZ85448.1"/>
    </source>
</evidence>
<reference evidence="2 3" key="1">
    <citation type="journal article" date="2011" name="J. Bacteriol.">
        <title>Complete genome sequence of the cellulose-degrading bacterium Cellulosilyticum lentocellum.</title>
        <authorList>
            <consortium name="US DOE Joint Genome Institute"/>
            <person name="Miller D.A."/>
            <person name="Suen G."/>
            <person name="Bruce D."/>
            <person name="Copeland A."/>
            <person name="Cheng J.F."/>
            <person name="Detter C."/>
            <person name="Goodwin L.A."/>
            <person name="Han C.S."/>
            <person name="Hauser L.J."/>
            <person name="Land M.L."/>
            <person name="Lapidus A."/>
            <person name="Lucas S."/>
            <person name="Meincke L."/>
            <person name="Pitluck S."/>
            <person name="Tapia R."/>
            <person name="Teshima H."/>
            <person name="Woyke T."/>
            <person name="Fox B.G."/>
            <person name="Angert E.R."/>
            <person name="Currie C.R."/>
        </authorList>
    </citation>
    <scope>NUCLEOTIDE SEQUENCE [LARGE SCALE GENOMIC DNA]</scope>
    <source>
        <strain evidence="3">ATCC 49066 / DSM 5427 / NCIMB 11756 / RHM5</strain>
    </source>
</reference>
<evidence type="ECO:0008006" key="4">
    <source>
        <dbReference type="Google" id="ProtNLM"/>
    </source>
</evidence>
<organism evidence="2 3">
    <name type="scientific">Cellulosilyticum lentocellum (strain ATCC 49066 / DSM 5427 / NCIMB 11756 / RHM5)</name>
    <name type="common">Clostridium lentocellum</name>
    <dbReference type="NCBI Taxonomy" id="642492"/>
    <lineage>
        <taxon>Bacteria</taxon>
        <taxon>Bacillati</taxon>
        <taxon>Bacillota</taxon>
        <taxon>Clostridia</taxon>
        <taxon>Lachnospirales</taxon>
        <taxon>Cellulosilyticaceae</taxon>
        <taxon>Cellulosilyticum</taxon>
    </lineage>
</organism>
<gene>
    <name evidence="2" type="ordered locus">Clole_3768</name>
</gene>
<protein>
    <recommendedName>
        <fullName evidence="4">SAF domain protein</fullName>
    </recommendedName>
</protein>
<dbReference type="EMBL" id="CP002582">
    <property type="protein sequence ID" value="ADZ85448.1"/>
    <property type="molecule type" value="Genomic_DNA"/>
</dbReference>
<evidence type="ECO:0000313" key="3">
    <source>
        <dbReference type="Proteomes" id="UP000008467"/>
    </source>
</evidence>
<sequence>MKLNVKSVKNVAPNKNMIKKVIAVTISIIVIIVSYVSITKAAEDTRNTVAVVRIKNPEGLQMDALVTEEDVEKYNVIRTEYNPDMVLAEDIDNVIGMYTLYYLRKDSIVYKDQLGGERPITNEWLYQLGEDDEVITLQYNYLKCGGDILMPGDRVRIRATYELSEQDSGTGADSWYGSDNSSIEYQDAREKNIRTQIIFDSIEIMDMLNADSHSIYEVYKEVLRLDEKSRQQVMKSDEFLKSILPRALVLAGTKEQINEYAKYANLKEGELLITILSRENSNPIIEQLPTLQSEVQRWIKEDEK</sequence>
<name>F2JHV6_CELLD</name>
<dbReference type="RefSeq" id="WP_013658722.1">
    <property type="nucleotide sequence ID" value="NC_015275.1"/>
</dbReference>
<dbReference type="HOGENOM" id="CLU_942342_0_0_9"/>
<dbReference type="Proteomes" id="UP000008467">
    <property type="component" value="Chromosome"/>
</dbReference>
<dbReference type="STRING" id="642492.Clole_3768"/>
<dbReference type="KEGG" id="cle:Clole_3768"/>
<keyword evidence="3" id="KW-1185">Reference proteome</keyword>
<keyword evidence="1" id="KW-0812">Transmembrane</keyword>
<keyword evidence="1" id="KW-1133">Transmembrane helix</keyword>
<feature type="transmembrane region" description="Helical" evidence="1">
    <location>
        <begin position="21"/>
        <end position="38"/>
    </location>
</feature>
<proteinExistence type="predicted"/>
<dbReference type="eggNOG" id="ENOG502ZADG">
    <property type="taxonomic scope" value="Bacteria"/>
</dbReference>
<accession>F2JHV6</accession>